<comment type="caution">
    <text evidence="1">The sequence shown here is derived from an EMBL/GenBank/DDBJ whole genome shotgun (WGS) entry which is preliminary data.</text>
</comment>
<keyword evidence="2" id="KW-1185">Reference proteome</keyword>
<dbReference type="EMBL" id="BMAW01024865">
    <property type="protein sequence ID" value="GFT89801.1"/>
    <property type="molecule type" value="Genomic_DNA"/>
</dbReference>
<name>A0A8X6PWJ4_NEPPI</name>
<proteinExistence type="predicted"/>
<sequence>MKSGRCLAGKWQCLPRRLNGTDSARSGCQRSSTGGGHCRQSVPFGQHNYVMHRMVPSQYYAHWLNGNGFTGCYATLPGWKAAVLPVRQPRYGRCQRRMLQMFLRLQRRFSMLAAALRPCTRCALPVRFCGWSKAALCRCCGTARALTMFGTAGCSEEAVENGVLSRRRGRRAGV</sequence>
<reference evidence="1" key="1">
    <citation type="submission" date="2020-08" db="EMBL/GenBank/DDBJ databases">
        <title>Multicomponent nature underlies the extraordinary mechanical properties of spider dragline silk.</title>
        <authorList>
            <person name="Kono N."/>
            <person name="Nakamura H."/>
            <person name="Mori M."/>
            <person name="Yoshida Y."/>
            <person name="Ohtoshi R."/>
            <person name="Malay A.D."/>
            <person name="Moran D.A.P."/>
            <person name="Tomita M."/>
            <person name="Numata K."/>
            <person name="Arakawa K."/>
        </authorList>
    </citation>
    <scope>NUCLEOTIDE SEQUENCE</scope>
</reference>
<evidence type="ECO:0000313" key="2">
    <source>
        <dbReference type="Proteomes" id="UP000887013"/>
    </source>
</evidence>
<protein>
    <submittedName>
        <fullName evidence="1">Uncharacterized protein</fullName>
    </submittedName>
</protein>
<gene>
    <name evidence="1" type="ORF">NPIL_466851</name>
</gene>
<dbReference type="AlphaFoldDB" id="A0A8X6PWJ4"/>
<dbReference type="Proteomes" id="UP000887013">
    <property type="component" value="Unassembled WGS sequence"/>
</dbReference>
<evidence type="ECO:0000313" key="1">
    <source>
        <dbReference type="EMBL" id="GFT89801.1"/>
    </source>
</evidence>
<accession>A0A8X6PWJ4</accession>
<organism evidence="1 2">
    <name type="scientific">Nephila pilipes</name>
    <name type="common">Giant wood spider</name>
    <name type="synonym">Nephila maculata</name>
    <dbReference type="NCBI Taxonomy" id="299642"/>
    <lineage>
        <taxon>Eukaryota</taxon>
        <taxon>Metazoa</taxon>
        <taxon>Ecdysozoa</taxon>
        <taxon>Arthropoda</taxon>
        <taxon>Chelicerata</taxon>
        <taxon>Arachnida</taxon>
        <taxon>Araneae</taxon>
        <taxon>Araneomorphae</taxon>
        <taxon>Entelegynae</taxon>
        <taxon>Araneoidea</taxon>
        <taxon>Nephilidae</taxon>
        <taxon>Nephila</taxon>
    </lineage>
</organism>